<dbReference type="EMBL" id="JAQNDO010000001">
    <property type="protein sequence ID" value="MDC0740130.1"/>
    <property type="molecule type" value="Genomic_DNA"/>
</dbReference>
<proteinExistence type="predicted"/>
<reference evidence="1 2" key="1">
    <citation type="submission" date="2022-11" db="EMBL/GenBank/DDBJ databases">
        <title>Minimal conservation of predation-associated metabolite biosynthetic gene clusters underscores biosynthetic potential of Myxococcota including descriptions for ten novel species: Archangium lansinium sp. nov., Myxococcus landrumus sp. nov., Nannocystis bai.</title>
        <authorList>
            <person name="Ahearne A."/>
            <person name="Stevens C."/>
            <person name="Dowd S."/>
        </authorList>
    </citation>
    <scope>NUCLEOTIDE SEQUENCE [LARGE SCALE GENOMIC DNA]</scope>
    <source>
        <strain evidence="1 2">RJM3</strain>
    </source>
</reference>
<evidence type="ECO:0000313" key="1">
    <source>
        <dbReference type="EMBL" id="MDC0740130.1"/>
    </source>
</evidence>
<accession>A0ABT5EEA0</accession>
<gene>
    <name evidence="1" type="ORF">POL67_02155</name>
</gene>
<name>A0ABT5EEA0_9BACT</name>
<evidence type="ECO:0000313" key="2">
    <source>
        <dbReference type="Proteomes" id="UP001221411"/>
    </source>
</evidence>
<protein>
    <submittedName>
        <fullName evidence="1">Uncharacterized protein</fullName>
    </submittedName>
</protein>
<dbReference type="Proteomes" id="UP001221411">
    <property type="component" value="Unassembled WGS sequence"/>
</dbReference>
<keyword evidence="2" id="KW-1185">Reference proteome</keyword>
<sequence>MNSDRCDPEVYSRGSVLIGLDATKAEANRWVFALAEESGQRVDWHHVGGRVCVRYLGCQDAVIGAVDKLLPTLVGSVLFFKRP</sequence>
<organism evidence="1 2">
    <name type="scientific">Polyangium mundeleinium</name>
    <dbReference type="NCBI Taxonomy" id="2995306"/>
    <lineage>
        <taxon>Bacteria</taxon>
        <taxon>Pseudomonadati</taxon>
        <taxon>Myxococcota</taxon>
        <taxon>Polyangia</taxon>
        <taxon>Polyangiales</taxon>
        <taxon>Polyangiaceae</taxon>
        <taxon>Polyangium</taxon>
    </lineage>
</organism>
<dbReference type="RefSeq" id="WP_271915028.1">
    <property type="nucleotide sequence ID" value="NZ_JAQNDO010000001.1"/>
</dbReference>
<comment type="caution">
    <text evidence="1">The sequence shown here is derived from an EMBL/GenBank/DDBJ whole genome shotgun (WGS) entry which is preliminary data.</text>
</comment>